<proteinExistence type="predicted"/>
<sequence>MGCCPSLSTPFFFKGTEKKGELYNMTTIHQQQLEKLIQFQHPEKILDFLPGLTETQIATLFQLDTADYQRLKSRFQEQVRETAQSLLDDAAFADGIDRLPFQPGEIVLGLGESSTDDLLSWLELLRQAFELRRPHDQVRFVNAGVSGQTTTQALRSLTATLLQKPNWLICFVGANDVQRIGFPLAKSLVSLEETARNVAAIQHLAATQTKARQIWIIPPLVVSERIAANPFFQRLQLTWNNEDLIALGDLLRRKSGDVLDLQALFGNPTSPDLMYPDGLHPSLAGQQAIVRALVKHLIERNT</sequence>
<organism evidence="2 3">
    <name type="scientific">Ktedonobacter racemifer DSM 44963</name>
    <dbReference type="NCBI Taxonomy" id="485913"/>
    <lineage>
        <taxon>Bacteria</taxon>
        <taxon>Bacillati</taxon>
        <taxon>Chloroflexota</taxon>
        <taxon>Ktedonobacteria</taxon>
        <taxon>Ktedonobacterales</taxon>
        <taxon>Ktedonobacteraceae</taxon>
        <taxon>Ktedonobacter</taxon>
    </lineage>
</organism>
<dbReference type="SUPFAM" id="SSF52266">
    <property type="entry name" value="SGNH hydrolase"/>
    <property type="match status" value="1"/>
</dbReference>
<feature type="domain" description="SGNH hydrolase-type esterase" evidence="1">
    <location>
        <begin position="119"/>
        <end position="288"/>
    </location>
</feature>
<evidence type="ECO:0000313" key="3">
    <source>
        <dbReference type="Proteomes" id="UP000004508"/>
    </source>
</evidence>
<protein>
    <submittedName>
        <fullName evidence="2">Lipolytic protein G-D-S-L family</fullName>
    </submittedName>
</protein>
<evidence type="ECO:0000259" key="1">
    <source>
        <dbReference type="Pfam" id="PF13472"/>
    </source>
</evidence>
<dbReference type="eggNOG" id="COG2755">
    <property type="taxonomic scope" value="Bacteria"/>
</dbReference>
<accession>D6U3K3</accession>
<dbReference type="InterPro" id="IPR036514">
    <property type="entry name" value="SGNH_hydro_sf"/>
</dbReference>
<dbReference type="Pfam" id="PF13472">
    <property type="entry name" value="Lipase_GDSL_2"/>
    <property type="match status" value="1"/>
</dbReference>
<dbReference type="EMBL" id="ADVG01000004">
    <property type="protein sequence ID" value="EFH82993.1"/>
    <property type="molecule type" value="Genomic_DNA"/>
</dbReference>
<dbReference type="AlphaFoldDB" id="D6U3K3"/>
<gene>
    <name evidence="2" type="ORF">Krac_3902</name>
</gene>
<dbReference type="PANTHER" id="PTHR30383">
    <property type="entry name" value="THIOESTERASE 1/PROTEASE 1/LYSOPHOSPHOLIPASE L1"/>
    <property type="match status" value="1"/>
</dbReference>
<dbReference type="InParanoid" id="D6U3K3"/>
<evidence type="ECO:0000313" key="2">
    <source>
        <dbReference type="EMBL" id="EFH82993.1"/>
    </source>
</evidence>
<dbReference type="Proteomes" id="UP000004508">
    <property type="component" value="Unassembled WGS sequence"/>
</dbReference>
<keyword evidence="3" id="KW-1185">Reference proteome</keyword>
<name>D6U3K3_KTERA</name>
<dbReference type="InterPro" id="IPR013830">
    <property type="entry name" value="SGNH_hydro"/>
</dbReference>
<dbReference type="CDD" id="cd00229">
    <property type="entry name" value="SGNH_hydrolase"/>
    <property type="match status" value="1"/>
</dbReference>
<comment type="caution">
    <text evidence="2">The sequence shown here is derived from an EMBL/GenBank/DDBJ whole genome shotgun (WGS) entry which is preliminary data.</text>
</comment>
<dbReference type="InterPro" id="IPR051532">
    <property type="entry name" value="Ester_Hydrolysis_Enzymes"/>
</dbReference>
<dbReference type="Gene3D" id="3.40.50.1110">
    <property type="entry name" value="SGNH hydrolase"/>
    <property type="match status" value="1"/>
</dbReference>
<dbReference type="STRING" id="485913.Krac_3902"/>
<reference evidence="2 3" key="1">
    <citation type="journal article" date="2011" name="Stand. Genomic Sci.">
        <title>Non-contiguous finished genome sequence and contextual data of the filamentous soil bacterium Ktedonobacter racemifer type strain (SOSP1-21).</title>
        <authorList>
            <person name="Chang Y.J."/>
            <person name="Land M."/>
            <person name="Hauser L."/>
            <person name="Chertkov O."/>
            <person name="Del Rio T.G."/>
            <person name="Nolan M."/>
            <person name="Copeland A."/>
            <person name="Tice H."/>
            <person name="Cheng J.F."/>
            <person name="Lucas S."/>
            <person name="Han C."/>
            <person name="Goodwin L."/>
            <person name="Pitluck S."/>
            <person name="Ivanova N."/>
            <person name="Ovchinikova G."/>
            <person name="Pati A."/>
            <person name="Chen A."/>
            <person name="Palaniappan K."/>
            <person name="Mavromatis K."/>
            <person name="Liolios K."/>
            <person name="Brettin T."/>
            <person name="Fiebig A."/>
            <person name="Rohde M."/>
            <person name="Abt B."/>
            <person name="Goker M."/>
            <person name="Detter J.C."/>
            <person name="Woyke T."/>
            <person name="Bristow J."/>
            <person name="Eisen J.A."/>
            <person name="Markowitz V."/>
            <person name="Hugenholtz P."/>
            <person name="Kyrpides N.C."/>
            <person name="Klenk H.P."/>
            <person name="Lapidus A."/>
        </authorList>
    </citation>
    <scope>NUCLEOTIDE SEQUENCE [LARGE SCALE GENOMIC DNA]</scope>
    <source>
        <strain evidence="3">DSM 44963</strain>
    </source>
</reference>
<dbReference type="GO" id="GO:0004622">
    <property type="term" value="F:phosphatidylcholine lysophospholipase activity"/>
    <property type="evidence" value="ECO:0007669"/>
    <property type="project" value="TreeGrafter"/>
</dbReference>
<dbReference type="PANTHER" id="PTHR30383:SF5">
    <property type="entry name" value="SGNH HYDROLASE-TYPE ESTERASE DOMAIN-CONTAINING PROTEIN"/>
    <property type="match status" value="1"/>
</dbReference>